<dbReference type="RefSeq" id="WP_089301231.1">
    <property type="nucleotide sequence ID" value="NZ_FZNW01000008.1"/>
</dbReference>
<dbReference type="Gene3D" id="3.40.630.10">
    <property type="entry name" value="Zn peptidases"/>
    <property type="match status" value="1"/>
</dbReference>
<keyword evidence="10" id="KW-0121">Carboxypeptidase</keyword>
<dbReference type="Proteomes" id="UP000198348">
    <property type="component" value="Unassembled WGS sequence"/>
</dbReference>
<keyword evidence="4" id="KW-0378">Hydrolase</keyword>
<evidence type="ECO:0000313" key="10">
    <source>
        <dbReference type="EMBL" id="SNR52794.1"/>
    </source>
</evidence>
<organism evidence="10 11">
    <name type="scientific">Haloechinothrix alba</name>
    <dbReference type="NCBI Taxonomy" id="664784"/>
    <lineage>
        <taxon>Bacteria</taxon>
        <taxon>Bacillati</taxon>
        <taxon>Actinomycetota</taxon>
        <taxon>Actinomycetes</taxon>
        <taxon>Pseudonocardiales</taxon>
        <taxon>Pseudonocardiaceae</taxon>
        <taxon>Haloechinothrix</taxon>
    </lineage>
</organism>
<dbReference type="EMBL" id="FZNW01000008">
    <property type="protein sequence ID" value="SNR52794.1"/>
    <property type="molecule type" value="Genomic_DNA"/>
</dbReference>
<evidence type="ECO:0000256" key="5">
    <source>
        <dbReference type="ARBA" id="ARBA00022833"/>
    </source>
</evidence>
<dbReference type="GO" id="GO:0008270">
    <property type="term" value="F:zinc ion binding"/>
    <property type="evidence" value="ECO:0007669"/>
    <property type="project" value="InterPro"/>
</dbReference>
<name>A0A238X338_9PSEU</name>
<comment type="caution">
    <text evidence="7">Lacks conserved residue(s) required for the propagation of feature annotation.</text>
</comment>
<dbReference type="Pfam" id="PF00246">
    <property type="entry name" value="Peptidase_M14"/>
    <property type="match status" value="1"/>
</dbReference>
<proteinExistence type="inferred from homology"/>
<dbReference type="GO" id="GO:0005615">
    <property type="term" value="C:extracellular space"/>
    <property type="evidence" value="ECO:0007669"/>
    <property type="project" value="TreeGrafter"/>
</dbReference>
<dbReference type="PANTHER" id="PTHR11705">
    <property type="entry name" value="PROTEASE FAMILY M14 CARBOXYPEPTIDASE A,B"/>
    <property type="match status" value="1"/>
</dbReference>
<dbReference type="PROSITE" id="PS52035">
    <property type="entry name" value="PEPTIDASE_M14"/>
    <property type="match status" value="1"/>
</dbReference>
<comment type="cofactor">
    <cofactor evidence="1">
        <name>Zn(2+)</name>
        <dbReference type="ChEBI" id="CHEBI:29105"/>
    </cofactor>
</comment>
<gene>
    <name evidence="10" type="ORF">SAMN06265360_108200</name>
</gene>
<evidence type="ECO:0000256" key="7">
    <source>
        <dbReference type="PROSITE-ProRule" id="PRU01379"/>
    </source>
</evidence>
<comment type="similarity">
    <text evidence="2 7">Belongs to the peptidase M14 family.</text>
</comment>
<sequence length="462" mass="49660">MQGSAGRGVSLRLCLAVALAVTLVIAVAVTISPWSVMTSADAEQSPGTDGAQIETVRQEPPAEPPETGFEKRGGHGTTTNAEEAEFLGAVARASPRVRSTVLGQSLQGRQLRLLRIGFPQPPTDQEIADGSSVLVVGGQHGNEPAGREMSLQLVRDLAFTDDAELLEQLSDTTVLVMPNTNPDGLAADQRGNAARIDTNRDHLNVRSAESRAIARVLREYTPDIGLDAHEAGNPLDNHGQVPRLRVGWQRNLNVDPRLYDLTREMVDDYVFPGVAAAGFPDTGHYGLPDDGQQSPAILSQAFGLRHGVGMLIEAFGGTAAGRIDLQLQTVHEVLRFQRERGGAVANASATAASRAAALGAARSEPYFLHGADWDTRRPPEEFVLDPPPCGYLLTAAQAKRIRRHVELFPLETERIGTDRVFVTMGQPLMTLVPELLDPRGRRNEVDARALDDCSAPGAADRL</sequence>
<protein>
    <submittedName>
        <fullName evidence="10">Zinc carboxypeptidase</fullName>
    </submittedName>
</protein>
<keyword evidence="3" id="KW-0645">Protease</keyword>
<evidence type="ECO:0000256" key="2">
    <source>
        <dbReference type="ARBA" id="ARBA00005988"/>
    </source>
</evidence>
<evidence type="ECO:0000256" key="6">
    <source>
        <dbReference type="ARBA" id="ARBA00023049"/>
    </source>
</evidence>
<evidence type="ECO:0000259" key="9">
    <source>
        <dbReference type="PROSITE" id="PS52035"/>
    </source>
</evidence>
<dbReference type="InterPro" id="IPR000834">
    <property type="entry name" value="Peptidase_M14"/>
</dbReference>
<dbReference type="CDD" id="cd06242">
    <property type="entry name" value="M14-like"/>
    <property type="match status" value="1"/>
</dbReference>
<evidence type="ECO:0000256" key="4">
    <source>
        <dbReference type="ARBA" id="ARBA00022801"/>
    </source>
</evidence>
<accession>A0A238X338</accession>
<evidence type="ECO:0000256" key="3">
    <source>
        <dbReference type="ARBA" id="ARBA00022670"/>
    </source>
</evidence>
<dbReference type="AlphaFoldDB" id="A0A238X338"/>
<dbReference type="SUPFAM" id="SSF53187">
    <property type="entry name" value="Zn-dependent exopeptidases"/>
    <property type="match status" value="1"/>
</dbReference>
<dbReference type="PANTHER" id="PTHR11705:SF143">
    <property type="entry name" value="SLL0236 PROTEIN"/>
    <property type="match status" value="1"/>
</dbReference>
<evidence type="ECO:0000313" key="11">
    <source>
        <dbReference type="Proteomes" id="UP000198348"/>
    </source>
</evidence>
<dbReference type="GO" id="GO:0006508">
    <property type="term" value="P:proteolysis"/>
    <property type="evidence" value="ECO:0007669"/>
    <property type="project" value="UniProtKB-KW"/>
</dbReference>
<feature type="domain" description="Peptidase M14" evidence="9">
    <location>
        <begin position="76"/>
        <end position="311"/>
    </location>
</feature>
<dbReference type="SMART" id="SM00631">
    <property type="entry name" value="Zn_pept"/>
    <property type="match status" value="1"/>
</dbReference>
<keyword evidence="5" id="KW-0862">Zinc</keyword>
<evidence type="ECO:0000256" key="8">
    <source>
        <dbReference type="SAM" id="MobiDB-lite"/>
    </source>
</evidence>
<keyword evidence="6" id="KW-0482">Metalloprotease</keyword>
<feature type="region of interest" description="Disordered" evidence="8">
    <location>
        <begin position="40"/>
        <end position="76"/>
    </location>
</feature>
<evidence type="ECO:0000256" key="1">
    <source>
        <dbReference type="ARBA" id="ARBA00001947"/>
    </source>
</evidence>
<reference evidence="10 11" key="1">
    <citation type="submission" date="2017-06" db="EMBL/GenBank/DDBJ databases">
        <authorList>
            <person name="Kim H.J."/>
            <person name="Triplett B.A."/>
        </authorList>
    </citation>
    <scope>NUCLEOTIDE SEQUENCE [LARGE SCALE GENOMIC DNA]</scope>
    <source>
        <strain evidence="10 11">DSM 45207</strain>
    </source>
</reference>
<dbReference type="GO" id="GO:0004181">
    <property type="term" value="F:metallocarboxypeptidase activity"/>
    <property type="evidence" value="ECO:0007669"/>
    <property type="project" value="InterPro"/>
</dbReference>
<keyword evidence="11" id="KW-1185">Reference proteome</keyword>
<dbReference type="OrthoDB" id="3347322at2"/>